<evidence type="ECO:0000256" key="1">
    <source>
        <dbReference type="SAM" id="MobiDB-lite"/>
    </source>
</evidence>
<sequence>MDGLNRIDPDWTPPGWPFPWQRNHRITEHRCRQGESLTQPGDGRAHRTWLRTPATI</sequence>
<organism evidence="2 3">
    <name type="scientific">Streptomyces neyagawaensis</name>
    <dbReference type="NCBI Taxonomy" id="42238"/>
    <lineage>
        <taxon>Bacteria</taxon>
        <taxon>Bacillati</taxon>
        <taxon>Actinomycetota</taxon>
        <taxon>Actinomycetes</taxon>
        <taxon>Kitasatosporales</taxon>
        <taxon>Streptomycetaceae</taxon>
        <taxon>Streptomyces</taxon>
    </lineage>
</organism>
<reference evidence="2 3" key="1">
    <citation type="submission" date="2024-06" db="EMBL/GenBank/DDBJ databases">
        <title>The Natural Products Discovery Center: Release of the First 8490 Sequenced Strains for Exploring Actinobacteria Biosynthetic Diversity.</title>
        <authorList>
            <person name="Kalkreuter E."/>
            <person name="Kautsar S.A."/>
            <person name="Yang D."/>
            <person name="Bader C.D."/>
            <person name="Teijaro C.N."/>
            <person name="Fluegel L."/>
            <person name="Davis C.M."/>
            <person name="Simpson J.R."/>
            <person name="Lauterbach L."/>
            <person name="Steele A.D."/>
            <person name="Gui C."/>
            <person name="Meng S."/>
            <person name="Li G."/>
            <person name="Viehrig K."/>
            <person name="Ye F."/>
            <person name="Su P."/>
            <person name="Kiefer A.F."/>
            <person name="Nichols A."/>
            <person name="Cepeda A.J."/>
            <person name="Yan W."/>
            <person name="Fan B."/>
            <person name="Jiang Y."/>
            <person name="Adhikari A."/>
            <person name="Zheng C.-J."/>
            <person name="Schuster L."/>
            <person name="Cowan T.M."/>
            <person name="Smanski M.J."/>
            <person name="Chevrette M.G."/>
            <person name="De Carvalho L.P.S."/>
            <person name="Shen B."/>
        </authorList>
    </citation>
    <scope>NUCLEOTIDE SEQUENCE [LARGE SCALE GENOMIC DNA]</scope>
    <source>
        <strain evidence="2 3">NPDC046851</strain>
    </source>
</reference>
<feature type="region of interest" description="Disordered" evidence="1">
    <location>
        <begin position="34"/>
        <end position="56"/>
    </location>
</feature>
<dbReference type="Proteomes" id="UP001551189">
    <property type="component" value="Unassembled WGS sequence"/>
</dbReference>
<gene>
    <name evidence="2" type="ORF">ABZ931_37675</name>
</gene>
<dbReference type="EMBL" id="JBEYXT010000347">
    <property type="protein sequence ID" value="MEU6806668.1"/>
    <property type="molecule type" value="Genomic_DNA"/>
</dbReference>
<evidence type="ECO:0000313" key="2">
    <source>
        <dbReference type="EMBL" id="MEU6806668.1"/>
    </source>
</evidence>
<accession>A0ABV3BB48</accession>
<proteinExistence type="predicted"/>
<name>A0ABV3BB48_9ACTN</name>
<protein>
    <submittedName>
        <fullName evidence="2">Uncharacterized protein</fullName>
    </submittedName>
</protein>
<dbReference type="RefSeq" id="WP_359702466.1">
    <property type="nucleotide sequence ID" value="NZ_JBEYXT010000347.1"/>
</dbReference>
<keyword evidence="3" id="KW-1185">Reference proteome</keyword>
<comment type="caution">
    <text evidence="2">The sequence shown here is derived from an EMBL/GenBank/DDBJ whole genome shotgun (WGS) entry which is preliminary data.</text>
</comment>
<evidence type="ECO:0000313" key="3">
    <source>
        <dbReference type="Proteomes" id="UP001551189"/>
    </source>
</evidence>